<gene>
    <name evidence="5" type="primary">LOC110223155</name>
</gene>
<keyword evidence="1" id="KW-0968">Cytoplasmic vesicle</keyword>
<dbReference type="GO" id="GO:0055037">
    <property type="term" value="C:recycling endosome"/>
    <property type="evidence" value="ECO:0007669"/>
    <property type="project" value="UniProtKB-SubCell"/>
</dbReference>
<reference evidence="5" key="1">
    <citation type="submission" date="2025-08" db="UniProtKB">
        <authorList>
            <consortium name="RefSeq"/>
        </authorList>
    </citation>
    <scope>IDENTIFICATION</scope>
    <source>
        <tissue evidence="5">Spleen</tissue>
    </source>
</reference>
<dbReference type="KEGG" id="pcw:110223155"/>
<comment type="function">
    <text evidence="1">Plays a role in endocytic trafficking. Required for receptor recycling from endosomes, both to the trans-Golgi network and the plasma membrane.</text>
</comment>
<proteinExistence type="inferred from homology"/>
<feature type="domain" description="PH" evidence="3">
    <location>
        <begin position="115"/>
        <end position="212"/>
    </location>
</feature>
<dbReference type="GO" id="GO:0005802">
    <property type="term" value="C:trans-Golgi network"/>
    <property type="evidence" value="ECO:0007669"/>
    <property type="project" value="UniProtKB-UniRule"/>
</dbReference>
<organism evidence="4 5">
    <name type="scientific">Phascolarctos cinereus</name>
    <name type="common">Koala</name>
    <dbReference type="NCBI Taxonomy" id="38626"/>
    <lineage>
        <taxon>Eukaryota</taxon>
        <taxon>Metazoa</taxon>
        <taxon>Chordata</taxon>
        <taxon>Craniata</taxon>
        <taxon>Vertebrata</taxon>
        <taxon>Euteleostomi</taxon>
        <taxon>Mammalia</taxon>
        <taxon>Metatheria</taxon>
        <taxon>Diprotodontia</taxon>
        <taxon>Phascolarctidae</taxon>
        <taxon>Phascolarctos</taxon>
    </lineage>
</organism>
<dbReference type="AlphaFoldDB" id="A0A6P5M7M1"/>
<evidence type="ECO:0000313" key="5">
    <source>
        <dbReference type="RefSeq" id="XP_020864176.1"/>
    </source>
</evidence>
<dbReference type="SMART" id="SM00233">
    <property type="entry name" value="PH"/>
    <property type="match status" value="1"/>
</dbReference>
<dbReference type="Pfam" id="PF00169">
    <property type="entry name" value="PH"/>
    <property type="match status" value="1"/>
</dbReference>
<dbReference type="GO" id="GO:0030136">
    <property type="term" value="C:clathrin-coated vesicle"/>
    <property type="evidence" value="ECO:0007669"/>
    <property type="project" value="UniProtKB-SubCell"/>
</dbReference>
<dbReference type="PROSITE" id="PS50003">
    <property type="entry name" value="PH_DOMAIN"/>
    <property type="match status" value="1"/>
</dbReference>
<dbReference type="Gene3D" id="2.30.29.30">
    <property type="entry name" value="Pleckstrin-homology domain (PH domain)/Phosphotyrosine-binding domain (PTB)"/>
    <property type="match status" value="1"/>
</dbReference>
<dbReference type="InterPro" id="IPR011993">
    <property type="entry name" value="PH-like_dom_sf"/>
</dbReference>
<feature type="region of interest" description="Disordered" evidence="2">
    <location>
        <begin position="67"/>
        <end position="91"/>
    </location>
</feature>
<dbReference type="GO" id="GO:0005829">
    <property type="term" value="C:cytosol"/>
    <property type="evidence" value="ECO:0007669"/>
    <property type="project" value="GOC"/>
</dbReference>
<dbReference type="GO" id="GO:0042147">
    <property type="term" value="P:retrograde transport, endosome to Golgi"/>
    <property type="evidence" value="ECO:0007669"/>
    <property type="project" value="UniProtKB-UniRule"/>
</dbReference>
<dbReference type="InterPro" id="IPR001849">
    <property type="entry name" value="PH_domain"/>
</dbReference>
<keyword evidence="4" id="KW-1185">Reference proteome</keyword>
<dbReference type="GO" id="GO:0007032">
    <property type="term" value="P:endosome organization"/>
    <property type="evidence" value="ECO:0007669"/>
    <property type="project" value="UniProtKB-UniRule"/>
</dbReference>
<keyword evidence="1" id="KW-0597">Phosphoprotein</keyword>
<evidence type="ECO:0000259" key="3">
    <source>
        <dbReference type="PROSITE" id="PS50003"/>
    </source>
</evidence>
<dbReference type="InParanoid" id="A0A6P5M7M1"/>
<feature type="region of interest" description="Disordered" evidence="2">
    <location>
        <begin position="1"/>
        <end position="24"/>
    </location>
</feature>
<comment type="similarity">
    <text evidence="1">Belongs to the sesquipedalian family.</text>
</comment>
<comment type="subcellular location">
    <subcellularLocation>
        <location evidence="1">Early endosome</location>
    </subcellularLocation>
    <subcellularLocation>
        <location evidence="1">Recycling endosome</location>
    </subcellularLocation>
    <subcellularLocation>
        <location evidence="1">Golgi apparatus</location>
        <location evidence="1">trans-Golgi network</location>
    </subcellularLocation>
    <subcellularLocation>
        <location evidence="1">Cytoplasmic vesicle</location>
        <location evidence="1">Clathrin-coated vesicle</location>
    </subcellularLocation>
</comment>
<dbReference type="GO" id="GO:0005769">
    <property type="term" value="C:early endosome"/>
    <property type="evidence" value="ECO:0007669"/>
    <property type="project" value="UniProtKB-SubCell"/>
</dbReference>
<dbReference type="InterPro" id="IPR045188">
    <property type="entry name" value="Boi1/Boi2-like"/>
</dbReference>
<evidence type="ECO:0000313" key="4">
    <source>
        <dbReference type="Proteomes" id="UP000515140"/>
    </source>
</evidence>
<comment type="subunit">
    <text evidence="1">Forms homodimers and heterodimers with PHETA. Interacts with OCRL and INPP5B.</text>
</comment>
<evidence type="ECO:0000256" key="2">
    <source>
        <dbReference type="SAM" id="MobiDB-lite"/>
    </source>
</evidence>
<sequence>MGMTSLSVGEGNGSEGGSYDKLIGRSPPVFPENLTPSRTQEEVSFRSTTWPGRTSWFLGWGVSHQEIGKRPPRPRTCSHRPSPEGPSRPLLSGLATMKLHRKSVLSYFRGTGARAPDREGILLKKGTRNPSYQRRWFILRGNLLYYLEHQGDRTPLGLILLDSCRVEPRDSTTEPYAFVILASEEGGRSYKLAAEKKVDFDGWLQALVWAGWSQLWELLQPLQEQYQRVCQEAGVEPQAPPQEDRFLGLPCSPAPSGFQELHQRFGEEIQALARSRATRRQVDLMEFG</sequence>
<dbReference type="Proteomes" id="UP000515140">
    <property type="component" value="Unplaced"/>
</dbReference>
<accession>A0A6P5M7M1</accession>
<keyword evidence="1" id="KW-0967">Endosome</keyword>
<dbReference type="PANTHER" id="PTHR22902">
    <property type="entry name" value="SESQUIPEDALIAN"/>
    <property type="match status" value="1"/>
</dbReference>
<dbReference type="RefSeq" id="XP_020864176.1">
    <property type="nucleotide sequence ID" value="XM_021008517.1"/>
</dbReference>
<protein>
    <recommendedName>
        <fullName evidence="1">Sesquipedalian</fullName>
        <shortName evidence="1">Ses</shortName>
    </recommendedName>
    <alternativeName>
        <fullName evidence="1">PH domain-containing endocytic trafficking adaptor</fullName>
    </alternativeName>
</protein>
<dbReference type="GeneID" id="110223155"/>
<evidence type="ECO:0000256" key="1">
    <source>
        <dbReference type="RuleBase" id="RU369082"/>
    </source>
</evidence>
<name>A0A6P5M7M1_PHACI</name>
<dbReference type="GO" id="GO:0001881">
    <property type="term" value="P:receptor recycling"/>
    <property type="evidence" value="ECO:0007669"/>
    <property type="project" value="UniProtKB-UniRule"/>
</dbReference>
<keyword evidence="1" id="KW-0333">Golgi apparatus</keyword>
<dbReference type="SUPFAM" id="SSF50729">
    <property type="entry name" value="PH domain-like"/>
    <property type="match status" value="1"/>
</dbReference>
<dbReference type="PANTHER" id="PTHR22902:SF17">
    <property type="entry name" value="SESQUIPEDALIAN-1"/>
    <property type="match status" value="1"/>
</dbReference>